<dbReference type="GO" id="GO:0000987">
    <property type="term" value="F:cis-regulatory region sequence-specific DNA binding"/>
    <property type="evidence" value="ECO:0007669"/>
    <property type="project" value="InterPro"/>
</dbReference>
<dbReference type="SMART" id="SM00432">
    <property type="entry name" value="MADS"/>
    <property type="match status" value="1"/>
</dbReference>
<gene>
    <name evidence="9" type="primary">LOC108815229</name>
</gene>
<evidence type="ECO:0000256" key="6">
    <source>
        <dbReference type="SAM" id="MobiDB-lite"/>
    </source>
</evidence>
<evidence type="ECO:0000256" key="3">
    <source>
        <dbReference type="ARBA" id="ARBA00023125"/>
    </source>
</evidence>
<dbReference type="GO" id="GO:0005634">
    <property type="term" value="C:nucleus"/>
    <property type="evidence" value="ECO:0007669"/>
    <property type="project" value="UniProtKB-SubCell"/>
</dbReference>
<keyword evidence="3" id="KW-0238">DNA-binding</keyword>
<evidence type="ECO:0000313" key="9">
    <source>
        <dbReference type="RefSeq" id="XP_018443376.1"/>
    </source>
</evidence>
<dbReference type="InterPro" id="IPR033897">
    <property type="entry name" value="SRF-like_MADS-box"/>
</dbReference>
<evidence type="ECO:0000256" key="1">
    <source>
        <dbReference type="ARBA" id="ARBA00004123"/>
    </source>
</evidence>
<keyword evidence="8" id="KW-1185">Reference proteome</keyword>
<keyword evidence="4" id="KW-0804">Transcription</keyword>
<evidence type="ECO:0000256" key="4">
    <source>
        <dbReference type="ARBA" id="ARBA00023163"/>
    </source>
</evidence>
<comment type="subcellular location">
    <subcellularLocation>
        <location evidence="1">Nucleus</location>
    </subcellularLocation>
</comment>
<dbReference type="RefSeq" id="XP_018443376.1">
    <property type="nucleotide sequence ID" value="XM_018587874.2"/>
</dbReference>
<dbReference type="GO" id="GO:0045944">
    <property type="term" value="P:positive regulation of transcription by RNA polymerase II"/>
    <property type="evidence" value="ECO:0007669"/>
    <property type="project" value="InterPro"/>
</dbReference>
<accession>A0A6J0K7C1</accession>
<feature type="domain" description="MADS-box" evidence="7">
    <location>
        <begin position="1"/>
        <end position="49"/>
    </location>
</feature>
<organism evidence="8 9">
    <name type="scientific">Raphanus sativus</name>
    <name type="common">Radish</name>
    <name type="synonym">Raphanus raphanistrum var. sativus</name>
    <dbReference type="NCBI Taxonomy" id="3726"/>
    <lineage>
        <taxon>Eukaryota</taxon>
        <taxon>Viridiplantae</taxon>
        <taxon>Streptophyta</taxon>
        <taxon>Embryophyta</taxon>
        <taxon>Tracheophyta</taxon>
        <taxon>Spermatophyta</taxon>
        <taxon>Magnoliopsida</taxon>
        <taxon>eudicotyledons</taxon>
        <taxon>Gunneridae</taxon>
        <taxon>Pentapetalae</taxon>
        <taxon>rosids</taxon>
        <taxon>malvids</taxon>
        <taxon>Brassicales</taxon>
        <taxon>Brassicaceae</taxon>
        <taxon>Brassiceae</taxon>
        <taxon>Raphanus</taxon>
    </lineage>
</organism>
<keyword evidence="5" id="KW-0539">Nucleus</keyword>
<proteinExistence type="predicted"/>
<dbReference type="Pfam" id="PF00319">
    <property type="entry name" value="SRF-TF"/>
    <property type="match status" value="1"/>
</dbReference>
<dbReference type="CDD" id="cd00266">
    <property type="entry name" value="MADS_SRF_like"/>
    <property type="match status" value="1"/>
</dbReference>
<dbReference type="GO" id="GO:0046983">
    <property type="term" value="F:protein dimerization activity"/>
    <property type="evidence" value="ECO:0007669"/>
    <property type="project" value="InterPro"/>
</dbReference>
<name>A0A6J0K7C1_RAPSA</name>
<dbReference type="GO" id="GO:0000981">
    <property type="term" value="F:DNA-binding transcription factor activity, RNA polymerase II-specific"/>
    <property type="evidence" value="ECO:0007669"/>
    <property type="project" value="InterPro"/>
</dbReference>
<reference evidence="9" key="2">
    <citation type="submission" date="2025-08" db="UniProtKB">
        <authorList>
            <consortium name="RefSeq"/>
        </authorList>
    </citation>
    <scope>IDENTIFICATION</scope>
    <source>
        <tissue evidence="9">Leaf</tissue>
    </source>
</reference>
<evidence type="ECO:0000256" key="5">
    <source>
        <dbReference type="ARBA" id="ARBA00023242"/>
    </source>
</evidence>
<dbReference type="OrthoDB" id="1063684at2759"/>
<dbReference type="GeneID" id="108815229"/>
<evidence type="ECO:0000259" key="7">
    <source>
        <dbReference type="PROSITE" id="PS50066"/>
    </source>
</evidence>
<dbReference type="SUPFAM" id="SSF55455">
    <property type="entry name" value="SRF-like"/>
    <property type="match status" value="1"/>
</dbReference>
<evidence type="ECO:0000313" key="8">
    <source>
        <dbReference type="Proteomes" id="UP000504610"/>
    </source>
</evidence>
<evidence type="ECO:0000256" key="2">
    <source>
        <dbReference type="ARBA" id="ARBA00023015"/>
    </source>
</evidence>
<dbReference type="InterPro" id="IPR036879">
    <property type="entry name" value="TF_MADSbox_sf"/>
</dbReference>
<dbReference type="InterPro" id="IPR002100">
    <property type="entry name" value="TF_MADSbox"/>
</dbReference>
<keyword evidence="2" id="KW-0805">Transcription regulation</keyword>
<protein>
    <submittedName>
        <fullName evidence="9">Agamous-like MADS-box protein AGL80</fullName>
    </submittedName>
</protein>
<dbReference type="Gene3D" id="3.40.1810.10">
    <property type="entry name" value="Transcription factor, MADS-box"/>
    <property type="match status" value="1"/>
</dbReference>
<reference evidence="8" key="1">
    <citation type="journal article" date="2019" name="Database">
        <title>The radish genome database (RadishGD): an integrated information resource for radish genomics.</title>
        <authorList>
            <person name="Yu H.J."/>
            <person name="Baek S."/>
            <person name="Lee Y.J."/>
            <person name="Cho A."/>
            <person name="Mun J.H."/>
        </authorList>
    </citation>
    <scope>NUCLEOTIDE SEQUENCE [LARGE SCALE GENOMIC DNA]</scope>
    <source>
        <strain evidence="8">cv. WK10039</strain>
    </source>
</reference>
<feature type="region of interest" description="Disordered" evidence="6">
    <location>
        <begin position="206"/>
        <end position="248"/>
    </location>
</feature>
<sequence>MARPKLKFAWIEDRKKRNIVCQQRMKELMKMVEELTILCDTSACLTFLNRDDGKLVAWPPQEEAKSLIERFEALPENERNKNADDQESYIKTNTKKIEKKLEHSRKVVEELEMDHLMLQLQNGRMLADFSQTEIENLKSYASKKITGLTRELGTEHPYTRVDEPFLGDEIPKAKDVAPELEPCFRPMGRGSVYLMDKWFLDNPKVQKHGDGTHMSSQFNLNMEPYDDDKKYMESDEGESNKSGGADNA</sequence>
<dbReference type="KEGG" id="rsz:108815229"/>
<dbReference type="AlphaFoldDB" id="A0A6J0K7C1"/>
<dbReference type="PROSITE" id="PS50066">
    <property type="entry name" value="MADS_BOX_2"/>
    <property type="match status" value="1"/>
</dbReference>
<dbReference type="Proteomes" id="UP000504610">
    <property type="component" value="Chromosome 7"/>
</dbReference>